<comment type="caution">
    <text evidence="2">The sequence shown here is derived from an EMBL/GenBank/DDBJ whole genome shotgun (WGS) entry which is preliminary data.</text>
</comment>
<feature type="compositionally biased region" description="Basic and acidic residues" evidence="1">
    <location>
        <begin position="38"/>
        <end position="74"/>
    </location>
</feature>
<gene>
    <name evidence="2" type="ORF">LTR36_004243</name>
</gene>
<sequence>MDSSISTDQIKSTLGSIFKMADQDKTVADHNSTADSKLAGKESTTVEKKVATATAVDDKSVGQSAEHRITDKHAGGGQETRAAVAAEKDTTVEKDVAPAVEHEVRSAAHKEEETTVINKERHQDHYHTTIQPLKQTEILPEQHDYEEASKDRKINRDTGNAKAEAEAQLAQFKNTSEVGATTTVKSKEAVVGGEHIHHHFHETIQPVIEKETIQPSVTHKTITVNETIKEQSENLGITTAPVMSVDDFKGGVVGETKKVERVHDGAPDKKDAEILNKV</sequence>
<organism evidence="2 3">
    <name type="scientific">Oleoguttula mirabilis</name>
    <dbReference type="NCBI Taxonomy" id="1507867"/>
    <lineage>
        <taxon>Eukaryota</taxon>
        <taxon>Fungi</taxon>
        <taxon>Dikarya</taxon>
        <taxon>Ascomycota</taxon>
        <taxon>Pezizomycotina</taxon>
        <taxon>Dothideomycetes</taxon>
        <taxon>Dothideomycetidae</taxon>
        <taxon>Mycosphaerellales</taxon>
        <taxon>Teratosphaeriaceae</taxon>
        <taxon>Oleoguttula</taxon>
    </lineage>
</organism>
<protein>
    <recommendedName>
        <fullName evidence="4">Allergen</fullName>
    </recommendedName>
</protein>
<proteinExistence type="predicted"/>
<accession>A0AAV9JHL3</accession>
<dbReference type="PANTHER" id="PTHR38703:SF1">
    <property type="entry name" value="ALLERGEN"/>
    <property type="match status" value="1"/>
</dbReference>
<dbReference type="PANTHER" id="PTHR38703">
    <property type="entry name" value="CHROMOSOME 8, WHOLE GENOME SHOTGUN SEQUENCE"/>
    <property type="match status" value="1"/>
</dbReference>
<name>A0AAV9JHL3_9PEZI</name>
<evidence type="ECO:0000313" key="2">
    <source>
        <dbReference type="EMBL" id="KAK4544352.1"/>
    </source>
</evidence>
<reference evidence="2 3" key="1">
    <citation type="submission" date="2021-11" db="EMBL/GenBank/DDBJ databases">
        <title>Black yeast isolated from Biological Soil Crust.</title>
        <authorList>
            <person name="Kurbessoian T."/>
        </authorList>
    </citation>
    <scope>NUCLEOTIDE SEQUENCE [LARGE SCALE GENOMIC DNA]</scope>
    <source>
        <strain evidence="2 3">CCFEE 5522</strain>
    </source>
</reference>
<feature type="region of interest" description="Disordered" evidence="1">
    <location>
        <begin position="23"/>
        <end position="89"/>
    </location>
</feature>
<evidence type="ECO:0008006" key="4">
    <source>
        <dbReference type="Google" id="ProtNLM"/>
    </source>
</evidence>
<evidence type="ECO:0000256" key="1">
    <source>
        <dbReference type="SAM" id="MobiDB-lite"/>
    </source>
</evidence>
<evidence type="ECO:0000313" key="3">
    <source>
        <dbReference type="Proteomes" id="UP001324427"/>
    </source>
</evidence>
<dbReference type="EMBL" id="JAVFHQ010000025">
    <property type="protein sequence ID" value="KAK4544352.1"/>
    <property type="molecule type" value="Genomic_DNA"/>
</dbReference>
<dbReference type="Proteomes" id="UP001324427">
    <property type="component" value="Unassembled WGS sequence"/>
</dbReference>
<dbReference type="AlphaFoldDB" id="A0AAV9JHL3"/>
<keyword evidence="3" id="KW-1185">Reference proteome</keyword>